<feature type="compositionally biased region" description="Low complexity" evidence="10">
    <location>
        <begin position="96"/>
        <end position="107"/>
    </location>
</feature>
<evidence type="ECO:0000313" key="14">
    <source>
        <dbReference type="Proteomes" id="UP000279384"/>
    </source>
</evidence>
<proteinExistence type="inferred from homology"/>
<dbReference type="GO" id="GO:0000428">
    <property type="term" value="C:DNA-directed RNA polymerase complex"/>
    <property type="evidence" value="ECO:0007669"/>
    <property type="project" value="UniProtKB-KW"/>
</dbReference>
<feature type="domain" description="RNA polymerase sigma factor 54 core-binding" evidence="12">
    <location>
        <begin position="124"/>
        <end position="311"/>
    </location>
</feature>
<feature type="domain" description="RNA polymerase sigma factor 54 DNA-binding" evidence="11">
    <location>
        <begin position="327"/>
        <end position="479"/>
    </location>
</feature>
<dbReference type="PROSITE" id="PS00717">
    <property type="entry name" value="SIGMA54_1"/>
    <property type="match status" value="1"/>
</dbReference>
<dbReference type="GO" id="GO:0016987">
    <property type="term" value="F:sigma factor activity"/>
    <property type="evidence" value="ECO:0007669"/>
    <property type="project" value="UniProtKB-KW"/>
</dbReference>
<dbReference type="NCBIfam" id="NF009118">
    <property type="entry name" value="PRK12469.1"/>
    <property type="match status" value="1"/>
</dbReference>
<keyword evidence="7 9" id="KW-0238">DNA-binding</keyword>
<keyword evidence="2 9" id="KW-0240">DNA-directed RNA polymerase</keyword>
<keyword evidence="3 9" id="KW-0808">Transferase</keyword>
<dbReference type="NCBIfam" id="TIGR02395">
    <property type="entry name" value="rpoN_sigma"/>
    <property type="match status" value="1"/>
</dbReference>
<feature type="compositionally biased region" description="Basic and acidic residues" evidence="10">
    <location>
        <begin position="80"/>
        <end position="93"/>
    </location>
</feature>
<dbReference type="InterPro" id="IPR000394">
    <property type="entry name" value="RNA_pol_sigma_54"/>
</dbReference>
<dbReference type="PRINTS" id="PR00045">
    <property type="entry name" value="SIGMA54FCT"/>
</dbReference>
<dbReference type="Proteomes" id="UP000279384">
    <property type="component" value="Unassembled WGS sequence"/>
</dbReference>
<sequence length="481" mass="53548">MKQTLQLKTSQQLTLTPQLQQSIKLLQMSTLDLSTELERYLLENPLLERADSSDSPDESDSPLPVLAPSGDTPAADSGSEPERAEAESNRDDGELLGDWGSSGSGSSRNDDDDEFDPILNTPCRPSLREHLTAQMGETQLSQRDKALMSLLIDELDDDGYLPTSLDDIAAELPLELEVEGDELECLRKLLTQFEPTGIGSRNLTEFLSLQLQQHAAPAAVRQLALDMVQQHLPLLGNRDFTKLKKLLAIDEQQLKTAHALLASLRPRPSSGFDQGETHYVAPDILVVKRQQRWVARLNQGTLPKLRVNQMYAGMLQQKGSSHNLGGQLQEARWLVKNIQQRFDTILKVAESIVDRQQAFFEQGEVAMRPLILRDIAEELGLHESTISRVTTQKYLLCSRGLFELKYFFGSSVDTDSGGECSATAIKALIRQIIDTEDHNKPLSDSAIADKLIAQGIQVARRTVAKYREAMQIPPVSQRKTF</sequence>
<evidence type="ECO:0000256" key="9">
    <source>
        <dbReference type="PIRNR" id="PIRNR000774"/>
    </source>
</evidence>
<keyword evidence="4 9" id="KW-0548">Nucleotidyltransferase</keyword>
<evidence type="ECO:0000259" key="12">
    <source>
        <dbReference type="Pfam" id="PF04963"/>
    </source>
</evidence>
<dbReference type="PROSITE" id="PS00718">
    <property type="entry name" value="SIGMA54_2"/>
    <property type="match status" value="1"/>
</dbReference>
<dbReference type="PROSITE" id="PS50044">
    <property type="entry name" value="SIGMA54_3"/>
    <property type="match status" value="1"/>
</dbReference>
<dbReference type="Gene3D" id="1.10.10.1330">
    <property type="entry name" value="RNA polymerase sigma-54 factor, core-binding domain"/>
    <property type="match status" value="1"/>
</dbReference>
<evidence type="ECO:0000259" key="11">
    <source>
        <dbReference type="Pfam" id="PF04552"/>
    </source>
</evidence>
<dbReference type="NCBIfam" id="NF004598">
    <property type="entry name" value="PRK05932.1-5"/>
    <property type="match status" value="1"/>
</dbReference>
<organism evidence="13 14">
    <name type="scientific">Vogesella indigofera</name>
    <name type="common">Pseudomonas indigofera</name>
    <dbReference type="NCBI Taxonomy" id="45465"/>
    <lineage>
        <taxon>Bacteria</taxon>
        <taxon>Pseudomonadati</taxon>
        <taxon>Pseudomonadota</taxon>
        <taxon>Betaproteobacteria</taxon>
        <taxon>Neisseriales</taxon>
        <taxon>Chromobacteriaceae</taxon>
        <taxon>Vogesella</taxon>
    </lineage>
</organism>
<dbReference type="GO" id="GO:0001216">
    <property type="term" value="F:DNA-binding transcription activator activity"/>
    <property type="evidence" value="ECO:0007669"/>
    <property type="project" value="InterPro"/>
</dbReference>
<dbReference type="InterPro" id="IPR007634">
    <property type="entry name" value="RNA_pol_sigma_54_DNA-bd"/>
</dbReference>
<keyword evidence="5 9" id="KW-0805">Transcription regulation</keyword>
<evidence type="ECO:0000256" key="2">
    <source>
        <dbReference type="ARBA" id="ARBA00022478"/>
    </source>
</evidence>
<dbReference type="PANTHER" id="PTHR32248:SF4">
    <property type="entry name" value="RNA POLYMERASE SIGMA-54 FACTOR"/>
    <property type="match status" value="1"/>
</dbReference>
<evidence type="ECO:0000256" key="5">
    <source>
        <dbReference type="ARBA" id="ARBA00023015"/>
    </source>
</evidence>
<dbReference type="Pfam" id="PF00309">
    <property type="entry name" value="Sigma54_AID"/>
    <property type="match status" value="1"/>
</dbReference>
<dbReference type="GO" id="GO:0006352">
    <property type="term" value="P:DNA-templated transcription initiation"/>
    <property type="evidence" value="ECO:0007669"/>
    <property type="project" value="InterPro"/>
</dbReference>
<dbReference type="NCBIfam" id="NF004595">
    <property type="entry name" value="PRK05932.1-2"/>
    <property type="match status" value="1"/>
</dbReference>
<evidence type="ECO:0000256" key="10">
    <source>
        <dbReference type="SAM" id="MobiDB-lite"/>
    </source>
</evidence>
<evidence type="ECO:0000256" key="6">
    <source>
        <dbReference type="ARBA" id="ARBA00023082"/>
    </source>
</evidence>
<name>A0A495B1L7_VOGIN</name>
<keyword evidence="8 9" id="KW-0804">Transcription</keyword>
<dbReference type="RefSeq" id="WP_120812102.1">
    <property type="nucleotide sequence ID" value="NZ_RBID01000018.1"/>
</dbReference>
<keyword evidence="6 9" id="KW-0731">Sigma factor</keyword>
<evidence type="ECO:0000256" key="3">
    <source>
        <dbReference type="ARBA" id="ARBA00022679"/>
    </source>
</evidence>
<comment type="caution">
    <text evidence="13">The sequence shown here is derived from an EMBL/GenBank/DDBJ whole genome shotgun (WGS) entry which is preliminary data.</text>
</comment>
<gene>
    <name evidence="13" type="ORF">C8E02_3088</name>
</gene>
<dbReference type="AlphaFoldDB" id="A0A495B1L7"/>
<dbReference type="EMBL" id="RBID01000018">
    <property type="protein sequence ID" value="RKQ54826.1"/>
    <property type="molecule type" value="Genomic_DNA"/>
</dbReference>
<accession>A0A495B1L7</accession>
<dbReference type="PANTHER" id="PTHR32248">
    <property type="entry name" value="RNA POLYMERASE SIGMA-54 FACTOR"/>
    <property type="match status" value="1"/>
</dbReference>
<feature type="region of interest" description="Disordered" evidence="10">
    <location>
        <begin position="48"/>
        <end position="124"/>
    </location>
</feature>
<dbReference type="GO" id="GO:0003677">
    <property type="term" value="F:DNA binding"/>
    <property type="evidence" value="ECO:0007669"/>
    <property type="project" value="UniProtKB-KW"/>
</dbReference>
<comment type="similarity">
    <text evidence="1 9">Belongs to the sigma-54 factor family.</text>
</comment>
<evidence type="ECO:0000256" key="1">
    <source>
        <dbReference type="ARBA" id="ARBA00008798"/>
    </source>
</evidence>
<evidence type="ECO:0000256" key="7">
    <source>
        <dbReference type="ARBA" id="ARBA00023125"/>
    </source>
</evidence>
<protein>
    <recommendedName>
        <fullName evidence="9">RNA polymerase sigma-54 factor</fullName>
    </recommendedName>
</protein>
<dbReference type="InterPro" id="IPR007046">
    <property type="entry name" value="RNA_pol_sigma_54_core-bd"/>
</dbReference>
<evidence type="ECO:0000256" key="4">
    <source>
        <dbReference type="ARBA" id="ARBA00022695"/>
    </source>
</evidence>
<evidence type="ECO:0000313" key="13">
    <source>
        <dbReference type="EMBL" id="RKQ54826.1"/>
    </source>
</evidence>
<dbReference type="Pfam" id="PF04552">
    <property type="entry name" value="Sigma54_DBD"/>
    <property type="match status" value="1"/>
</dbReference>
<evidence type="ECO:0000256" key="8">
    <source>
        <dbReference type="ARBA" id="ARBA00023163"/>
    </source>
</evidence>
<reference evidence="13 14" key="1">
    <citation type="submission" date="2018-10" db="EMBL/GenBank/DDBJ databases">
        <title>Genomic Encyclopedia of Type Strains, Phase IV (KMG-IV): sequencing the most valuable type-strain genomes for metagenomic binning, comparative biology and taxonomic classification.</title>
        <authorList>
            <person name="Goeker M."/>
        </authorList>
    </citation>
    <scope>NUCLEOTIDE SEQUENCE [LARGE SCALE GENOMIC DNA]</scope>
    <source>
        <strain evidence="13 14">DSM 3303</strain>
    </source>
</reference>
<dbReference type="GO" id="GO:0016779">
    <property type="term" value="F:nucleotidyltransferase activity"/>
    <property type="evidence" value="ECO:0007669"/>
    <property type="project" value="UniProtKB-KW"/>
</dbReference>
<dbReference type="Pfam" id="PF04963">
    <property type="entry name" value="Sigma54_CBD"/>
    <property type="match status" value="1"/>
</dbReference>
<dbReference type="InterPro" id="IPR038709">
    <property type="entry name" value="RpoN_core-bd_sf"/>
</dbReference>
<dbReference type="Gene3D" id="1.10.10.60">
    <property type="entry name" value="Homeodomain-like"/>
    <property type="match status" value="1"/>
</dbReference>
<comment type="function">
    <text evidence="9">Sigma factors are initiation factors that promote the attachment of RNA polymerase to specific initiation sites and are then released.</text>
</comment>
<dbReference type="PIRSF" id="PIRSF000774">
    <property type="entry name" value="RpoN"/>
    <property type="match status" value="1"/>
</dbReference>